<dbReference type="Proteomes" id="UP000594454">
    <property type="component" value="Chromosome 1"/>
</dbReference>
<dbReference type="CDD" id="cd20535">
    <property type="entry name" value="CYCLIN_CCNM_CCNQ_rpt2"/>
    <property type="match status" value="1"/>
</dbReference>
<sequence length="2225" mass="254905">MAFSTQRDFINIPSRLNSEHAGSESETSERQPLTSTRIYNSILPNLADLWSRFSGKNEVPHRSKAGAENPNDLVQTGYYESDSGVNSEPQSERGITNFRHFGNNDNYEMHHNVTLDNVETMLQALQREGKFTVDRVMELIRKYQAYIKDLLVEEKLPEGGLKTLLGHIENYSTKILSTVENLTAPDGVKEDLVENVNYLMASLKTFMCETERENESMSQELQRVSFDRQSLQVSLDRLANVEDKILDLKTQASKANDLQKEILDLKKQLEDSQNNNAALVDCLMLAKQGQRDSESKFKSDCDKIFDEMKKWKSKAELVNDMYQREMLELEKWKIHCSRLSVELDKATERILRGHETKRKLYFSESMRTELERQIEEMMGIIKELNENKNANADARQECHPRCQKAVSNLLTQSKNTLQSILENVSEEVLKGREKSEQSIVQLKEENTKLRKEIENLKNKNDSERRLEEQVQKLQKELEKCKTPTRLNMTESGSTDKLREELRKCLEENAKLKSPKETSRDASINGELQETIKRLEKELEQCRKENVYLKSMATVNGNQSVEQLQSSQQVVVVSLGHPPELLNSNDCSRETQKSNPDHGDGGTEGIIIGPRSESLNQSFQDCQCAEELECAYTSDTLSETLSTSSSFGTSLLSHRKDLQIEHCSHEMQEVQLLLLRKDKKINQLEGECEALQQKLATLTDEMRKNETSKLNFEQIERKFSRLTEELQEQGNIIQSTKKQLKAQETELKRGATLLSYVQSKNETLIAENLRLQEEKCAKDAIKTEKDRLNDDRKNQDRDLEDLQAELEKSRRDTEEYRKEFNEKVRSLLEEKSRLETENARLAKELDGLDDVVDEINAERNKNRRLEELIGDLEQKLDHMHKRSIREQFTEAPSSFKQYIESLKDQLEKEVHENNCLRDQLVERTKELEVLKKSMMQRNYDCSKVKETRNKNDMRVLQYKLGSNDDMPLDYKQLTKELRAQVDREKQRYQQLHSKFIDYGKKIEELETKLANKKAHLERELENEGLQVVNFKQRESEESSHLSNNAPGKVKIIKDETKALHAELALEYKKNAKLAQKCKKLEAQIEELKDLCEMKENQIIFLKKKQKYYKQHNFNLYNLDNKPELENRLLQASNIQTQISSPAQTSQPLPKKSQESQDSSTSKSIECQSILESAEYQLPTRQSEVMDFKARRQGPLASELPLFKQSTTVSNINNRNYSKSGSATYLAAQTMAEKYVSPVRQSSRMIPHIEQQGCLTSQTYSTSESPECQSVLKEPEYRQTHAMSSITKQQEVSPSLSNESQSVPRISGNIIAYQSSTCKSGNKLKQHKRLPAESNENQNPSKGDGPPNVQQQVQLSNPSHQHAADMKICKCSRVGTCTHQIRVPIPKVESRGVSMTSEPPKYQSSLKSSDHQSRAISLQEKIAKASQETQTSESINFTSDAVKSEDHVLTVSKKKISTSESLDDQSIPRDAKYRPQDKPMGEVMEPQNHSTSESPACSSILKEDSSNLPARELGGQQIFTFESSEHPSKIGLGNNFVRDYSLPSQNTERRGAKLEQLDYECPSITSTSDEIYSEHKTYATQTTNNQLTLVGLANSFQEINDAIKQQLQAEKENSQILEHQVNSYKQEVEELSSKLDQSRSQVAQLQNILKRRESKIEELQEMVDSMKAGVGNHDERGIQTIDSPIASGAASRLLEPTLVHHRPFPGTNHLQNQLEAQIKRNYELTKDFSEEITNTQALKQELKQAQREIRKLCKCVEEVEQEKAKLNEEIQKLRDEITHMKSTCKEEASLDKKDEIERKKKNCGCNEPQCPKCRTLPAKSTQSKNTQGAQGRLRAICKKIEENGLESLDIRDLSFLHREVYTIGKNRRISESEPTHDKCWNFVSNLPPIPSNQEEKIMARVSYLETELDNANQVLQHLKKEYEKEAKNDGRDRQRGGETNNHHLVESVSGVLFFGVSGDISADDRKGSSSEMNNVDIMSVQQRDTSKNQKFIHTDYRKKNAKGLTSRFLFECAIKLAMKPLTSATAAILFHRFYKEVDASNYDEFLIAAASLYLAGKIKDDPVKIRDVINVAHNTLNRGSSPLELGDEYWALRDAIVQAELLITRMLKFDLNIVHPHKYMLYYMKSLQDWFGSTKWNSLPIAKTAAAFLQDFHHNPAILNYKPSHIAICCLSLALQTYGVQVPLTDENDDSTVWYNVFVKDLTKDKHWEIIEHIMEVYNSEGDSQSS</sequence>
<feature type="coiled-coil region" evidence="6">
    <location>
        <begin position="1591"/>
        <end position="1667"/>
    </location>
</feature>
<feature type="coiled-coil region" evidence="6">
    <location>
        <begin position="432"/>
        <end position="483"/>
    </location>
</feature>
<feature type="region of interest" description="Disordered" evidence="7">
    <location>
        <begin position="581"/>
        <end position="603"/>
    </location>
</feature>
<name>A0A7R8YM37_HERIL</name>
<feature type="coiled-coil region" evidence="6">
    <location>
        <begin position="973"/>
        <end position="1032"/>
    </location>
</feature>
<dbReference type="Gene3D" id="1.20.1170.10">
    <property type="match status" value="1"/>
</dbReference>
<dbReference type="Pfam" id="PF00134">
    <property type="entry name" value="Cyclin_N"/>
    <property type="match status" value="1"/>
</dbReference>
<feature type="region of interest" description="Disordered" evidence="7">
    <location>
        <begin position="1387"/>
        <end position="1408"/>
    </location>
</feature>
<feature type="coiled-coil region" evidence="6">
    <location>
        <begin position="1062"/>
        <end position="1103"/>
    </location>
</feature>
<dbReference type="InterPro" id="IPR006671">
    <property type="entry name" value="Cyclin_N"/>
</dbReference>
<feature type="domain" description="Cyclin-like" evidence="8">
    <location>
        <begin position="2005"/>
        <end position="2103"/>
    </location>
</feature>
<feature type="coiled-coil region" evidence="6">
    <location>
        <begin position="666"/>
        <end position="745"/>
    </location>
</feature>
<feature type="compositionally biased region" description="Basic and acidic residues" evidence="7">
    <location>
        <begin position="586"/>
        <end position="600"/>
    </location>
</feature>
<dbReference type="OrthoDB" id="8070485at2759"/>
<feature type="region of interest" description="Disordered" evidence="7">
    <location>
        <begin position="57"/>
        <end position="95"/>
    </location>
</feature>
<feature type="compositionally biased region" description="Basic and acidic residues" evidence="7">
    <location>
        <begin position="1464"/>
        <end position="1478"/>
    </location>
</feature>
<dbReference type="FunFam" id="1.10.472.10:FF:000122">
    <property type="entry name" value="Cyclin-related protein FAM58A"/>
    <property type="match status" value="1"/>
</dbReference>
<keyword evidence="6" id="KW-0175">Coiled coil</keyword>
<dbReference type="InterPro" id="IPR013763">
    <property type="entry name" value="Cyclin-like_dom"/>
</dbReference>
<feature type="region of interest" description="Disordered" evidence="7">
    <location>
        <begin position="1"/>
        <end position="35"/>
    </location>
</feature>
<gene>
    <name evidence="9" type="ORF">HERILL_LOCUS1118</name>
</gene>
<feature type="compositionally biased region" description="Polar residues" evidence="7">
    <location>
        <begin position="1485"/>
        <end position="1495"/>
    </location>
</feature>
<evidence type="ECO:0000256" key="5">
    <source>
        <dbReference type="RuleBase" id="RU000383"/>
    </source>
</evidence>
<evidence type="ECO:0000259" key="8">
    <source>
        <dbReference type="SMART" id="SM00385"/>
    </source>
</evidence>
<feature type="region of interest" description="Disordered" evidence="7">
    <location>
        <begin position="1137"/>
        <end position="1162"/>
    </location>
</feature>
<evidence type="ECO:0000256" key="7">
    <source>
        <dbReference type="SAM" id="MobiDB-lite"/>
    </source>
</evidence>
<feature type="region of interest" description="Disordered" evidence="7">
    <location>
        <begin position="1277"/>
        <end position="1301"/>
    </location>
</feature>
<feature type="compositionally biased region" description="Polar residues" evidence="7">
    <location>
        <begin position="1346"/>
        <end position="1358"/>
    </location>
</feature>
<feature type="region of interest" description="Disordered" evidence="7">
    <location>
        <begin position="1315"/>
        <end position="1359"/>
    </location>
</feature>
<feature type="coiled-coil region" evidence="6">
    <location>
        <begin position="238"/>
        <end position="275"/>
    </location>
</feature>
<feature type="coiled-coil region" evidence="6">
    <location>
        <begin position="524"/>
        <end position="551"/>
    </location>
</feature>
<keyword evidence="3 5" id="KW-0195">Cyclin</keyword>
<evidence type="ECO:0000256" key="3">
    <source>
        <dbReference type="ARBA" id="ARBA00023127"/>
    </source>
</evidence>
<feature type="coiled-coil region" evidence="6">
    <location>
        <begin position="770"/>
        <end position="922"/>
    </location>
</feature>
<evidence type="ECO:0000256" key="4">
    <source>
        <dbReference type="ARBA" id="ARBA00032419"/>
    </source>
</evidence>
<dbReference type="InterPro" id="IPR048053">
    <property type="entry name" value="Cyclin-Q_second_cyclin_box"/>
</dbReference>
<feature type="compositionally biased region" description="Polar residues" evidence="7">
    <location>
        <begin position="1279"/>
        <end position="1301"/>
    </location>
</feature>
<evidence type="ECO:0000256" key="6">
    <source>
        <dbReference type="SAM" id="Coils"/>
    </source>
</evidence>
<dbReference type="GO" id="GO:0016538">
    <property type="term" value="F:cyclin-dependent protein serine/threonine kinase regulator activity"/>
    <property type="evidence" value="ECO:0007669"/>
    <property type="project" value="InterPro"/>
</dbReference>
<feature type="compositionally biased region" description="Polar residues" evidence="7">
    <location>
        <begin position="1391"/>
        <end position="1405"/>
    </location>
</feature>
<protein>
    <recommendedName>
        <fullName evidence="2">Cyclin-Q</fullName>
    </recommendedName>
    <alternativeName>
        <fullName evidence="4">Cyclin-related protein FAM58A</fullName>
    </alternativeName>
</protein>
<organism evidence="9 10">
    <name type="scientific">Hermetia illucens</name>
    <name type="common">Black soldier fly</name>
    <dbReference type="NCBI Taxonomy" id="343691"/>
    <lineage>
        <taxon>Eukaryota</taxon>
        <taxon>Metazoa</taxon>
        <taxon>Ecdysozoa</taxon>
        <taxon>Arthropoda</taxon>
        <taxon>Hexapoda</taxon>
        <taxon>Insecta</taxon>
        <taxon>Pterygota</taxon>
        <taxon>Neoptera</taxon>
        <taxon>Endopterygota</taxon>
        <taxon>Diptera</taxon>
        <taxon>Brachycera</taxon>
        <taxon>Stratiomyomorpha</taxon>
        <taxon>Stratiomyidae</taxon>
        <taxon>Hermetiinae</taxon>
        <taxon>Hermetia</taxon>
    </lineage>
</organism>
<reference evidence="9 10" key="1">
    <citation type="submission" date="2020-11" db="EMBL/GenBank/DDBJ databases">
        <authorList>
            <person name="Wallbank WR R."/>
            <person name="Pardo Diaz C."/>
            <person name="Kozak K."/>
            <person name="Martin S."/>
            <person name="Jiggins C."/>
            <person name="Moest M."/>
            <person name="Warren A I."/>
            <person name="Generalovic N T."/>
            <person name="Byers J.R.P. K."/>
            <person name="Montejo-Kovacevich G."/>
            <person name="Yen C E."/>
        </authorList>
    </citation>
    <scope>NUCLEOTIDE SEQUENCE [LARGE SCALE GENOMIC DNA]</scope>
</reference>
<dbReference type="CDD" id="cd20534">
    <property type="entry name" value="CYCLIN_CCNM_CCNQ_rpt1"/>
    <property type="match status" value="1"/>
</dbReference>
<feature type="compositionally biased region" description="Basic and acidic residues" evidence="7">
    <location>
        <begin position="17"/>
        <end position="29"/>
    </location>
</feature>
<dbReference type="PANTHER" id="PTHR10026">
    <property type="entry name" value="CYCLIN"/>
    <property type="match status" value="1"/>
</dbReference>
<evidence type="ECO:0000313" key="9">
    <source>
        <dbReference type="EMBL" id="CAD7077806.1"/>
    </source>
</evidence>
<dbReference type="InterPro" id="IPR043198">
    <property type="entry name" value="Cyclin/Ssn8"/>
</dbReference>
<dbReference type="SUPFAM" id="SSF47954">
    <property type="entry name" value="Cyclin-like"/>
    <property type="match status" value="2"/>
</dbReference>
<evidence type="ECO:0000313" key="10">
    <source>
        <dbReference type="Proteomes" id="UP000594454"/>
    </source>
</evidence>
<dbReference type="Gene3D" id="1.10.472.10">
    <property type="entry name" value="Cyclin-like"/>
    <property type="match status" value="2"/>
</dbReference>
<dbReference type="InParanoid" id="A0A7R8YM37"/>
<feature type="compositionally biased region" description="Polar residues" evidence="7">
    <location>
        <begin position="1137"/>
        <end position="1146"/>
    </location>
</feature>
<comment type="similarity">
    <text evidence="1">Belongs to the cyclin family. Cyclin-like FAM58 subfamily.</text>
</comment>
<dbReference type="InterPro" id="IPR036915">
    <property type="entry name" value="Cyclin-like_sf"/>
</dbReference>
<feature type="coiled-coil region" evidence="6">
    <location>
        <begin position="1899"/>
        <end position="1926"/>
    </location>
</feature>
<dbReference type="FunFam" id="1.10.472.10:FF:000042">
    <property type="entry name" value="FAM58A isoform 1"/>
    <property type="match status" value="1"/>
</dbReference>
<evidence type="ECO:0000256" key="1">
    <source>
        <dbReference type="ARBA" id="ARBA00010390"/>
    </source>
</evidence>
<feature type="region of interest" description="Disordered" evidence="7">
    <location>
        <begin position="1453"/>
        <end position="1498"/>
    </location>
</feature>
<dbReference type="GO" id="GO:0006357">
    <property type="term" value="P:regulation of transcription by RNA polymerase II"/>
    <property type="evidence" value="ECO:0007669"/>
    <property type="project" value="InterPro"/>
</dbReference>
<dbReference type="SMART" id="SM00385">
    <property type="entry name" value="CYCLIN"/>
    <property type="match status" value="2"/>
</dbReference>
<feature type="coiled-coil region" evidence="6">
    <location>
        <begin position="1726"/>
        <end position="1781"/>
    </location>
</feature>
<dbReference type="EMBL" id="LR899009">
    <property type="protein sequence ID" value="CAD7077806.1"/>
    <property type="molecule type" value="Genomic_DNA"/>
</dbReference>
<keyword evidence="10" id="KW-1185">Reference proteome</keyword>
<feature type="domain" description="Cyclin-like" evidence="8">
    <location>
        <begin position="2116"/>
        <end position="2217"/>
    </location>
</feature>
<evidence type="ECO:0000256" key="2">
    <source>
        <dbReference type="ARBA" id="ARBA00019501"/>
    </source>
</evidence>
<dbReference type="InterPro" id="IPR048055">
    <property type="entry name" value="Cyclin-Q_first_cyclin_box"/>
</dbReference>
<proteinExistence type="inferred from homology"/>
<accession>A0A7R8YM37</accession>